<keyword evidence="2" id="KW-0169">Cobalamin biosynthesis</keyword>
<name>A0A381C5G8_9ENTR</name>
<dbReference type="InterPro" id="IPR003723">
    <property type="entry name" value="Precorrin-6x_reduct"/>
</dbReference>
<protein>
    <submittedName>
        <fullName evidence="4">Precorrin-6A reductase</fullName>
        <ecNumber evidence="4">1.3.1.54</ecNumber>
    </submittedName>
</protein>
<reference evidence="4 5" key="1">
    <citation type="submission" date="2018-06" db="EMBL/GenBank/DDBJ databases">
        <authorList>
            <consortium name="Pathogen Informatics"/>
            <person name="Doyle S."/>
        </authorList>
    </citation>
    <scope>NUCLEOTIDE SEQUENCE [LARGE SCALE GENOMIC DNA]</scope>
    <source>
        <strain evidence="4 5">NCTC12119</strain>
    </source>
</reference>
<dbReference type="PROSITE" id="PS51014">
    <property type="entry name" value="COBK_CBIJ"/>
    <property type="match status" value="1"/>
</dbReference>
<evidence type="ECO:0000256" key="1">
    <source>
        <dbReference type="ARBA" id="ARBA00004953"/>
    </source>
</evidence>
<dbReference type="Proteomes" id="UP000255528">
    <property type="component" value="Unassembled WGS sequence"/>
</dbReference>
<keyword evidence="3 4" id="KW-0560">Oxidoreductase</keyword>
<evidence type="ECO:0000256" key="3">
    <source>
        <dbReference type="ARBA" id="ARBA00023002"/>
    </source>
</evidence>
<dbReference type="Pfam" id="PF02571">
    <property type="entry name" value="CbiJ"/>
    <property type="match status" value="1"/>
</dbReference>
<comment type="pathway">
    <text evidence="1">Cofactor biosynthesis; adenosylcobalamin biosynthesis.</text>
</comment>
<evidence type="ECO:0000313" key="4">
    <source>
        <dbReference type="EMBL" id="SUW63125.1"/>
    </source>
</evidence>
<dbReference type="GO" id="GO:0009236">
    <property type="term" value="P:cobalamin biosynthetic process"/>
    <property type="evidence" value="ECO:0007669"/>
    <property type="project" value="UniProtKB-UniPathway"/>
</dbReference>
<evidence type="ECO:0000313" key="5">
    <source>
        <dbReference type="Proteomes" id="UP000255528"/>
    </source>
</evidence>
<evidence type="ECO:0000256" key="2">
    <source>
        <dbReference type="ARBA" id="ARBA00022573"/>
    </source>
</evidence>
<dbReference type="PANTHER" id="PTHR36925">
    <property type="entry name" value="COBALT-PRECORRIN-6A REDUCTASE"/>
    <property type="match status" value="1"/>
</dbReference>
<dbReference type="AlphaFoldDB" id="A0A381C5G8"/>
<dbReference type="GO" id="GO:0016994">
    <property type="term" value="F:precorrin-6A reductase activity"/>
    <property type="evidence" value="ECO:0007669"/>
    <property type="project" value="UniProtKB-EC"/>
</dbReference>
<dbReference type="EMBL" id="UIGI01000001">
    <property type="protein sequence ID" value="SUW63125.1"/>
    <property type="molecule type" value="Genomic_DNA"/>
</dbReference>
<gene>
    <name evidence="4" type="primary">cobK</name>
    <name evidence="4" type="ORF">NCTC12119_01603</name>
</gene>
<dbReference type="NCBIfam" id="TIGR00715">
    <property type="entry name" value="precor6x_red"/>
    <property type="match status" value="1"/>
</dbReference>
<dbReference type="NCBIfam" id="NF005967">
    <property type="entry name" value="PRK08057.1-1"/>
    <property type="match status" value="1"/>
</dbReference>
<accession>A0A381C5G8</accession>
<proteinExistence type="predicted"/>
<dbReference type="UniPathway" id="UPA00148"/>
<sequence length="280" mass="30056">MSELLAPVGRISEASSDTMSSGAVLVFGGTSDARFICQILDEHRISYTLSVATAVGESLAGKIGGQIRVGRIDSAEIADLLVSQAVRWVIDASHPYAELLSRNITQACEIAGVALSRYQRRSELHDLEHPLLHKVANLQAACTVAQKFGSRVLLTTGSKELAAYQQGLPGKTLLARVLPTSEVMAECEALGLGVDNIIALRGPFSAEFNAATYDFCSPDVVITKESGAEGGYLDKVNPALARGIPCVVVTRPQPLVSGPELLESREDVSRRVTRWLQERK</sequence>
<dbReference type="PANTHER" id="PTHR36925:SF1">
    <property type="entry name" value="COBALT-PRECORRIN-6A REDUCTASE"/>
    <property type="match status" value="1"/>
</dbReference>
<organism evidence="4 5">
    <name type="scientific">Buttiauxella agrestis</name>
    <dbReference type="NCBI Taxonomy" id="82977"/>
    <lineage>
        <taxon>Bacteria</taxon>
        <taxon>Pseudomonadati</taxon>
        <taxon>Pseudomonadota</taxon>
        <taxon>Gammaproteobacteria</taxon>
        <taxon>Enterobacterales</taxon>
        <taxon>Enterobacteriaceae</taxon>
        <taxon>Buttiauxella</taxon>
    </lineage>
</organism>
<dbReference type="EC" id="1.3.1.54" evidence="4"/>